<dbReference type="InterPro" id="IPR046848">
    <property type="entry name" value="E_motif"/>
</dbReference>
<evidence type="ECO:0000256" key="3">
    <source>
        <dbReference type="PROSITE-ProRule" id="PRU00708"/>
    </source>
</evidence>
<dbReference type="GO" id="GO:0008270">
    <property type="term" value="F:zinc ion binding"/>
    <property type="evidence" value="ECO:0007669"/>
    <property type="project" value="InterPro"/>
</dbReference>
<dbReference type="GO" id="GO:0009228">
    <property type="term" value="P:thiamine biosynthetic process"/>
    <property type="evidence" value="ECO:0007669"/>
    <property type="project" value="InterPro"/>
</dbReference>
<dbReference type="Gene3D" id="1.25.40.10">
    <property type="entry name" value="Tetratricopeptide repeat domain"/>
    <property type="match status" value="2"/>
</dbReference>
<dbReference type="InterPro" id="IPR002817">
    <property type="entry name" value="ThiC/BzaA/B"/>
</dbReference>
<dbReference type="NCBIfam" id="TIGR00756">
    <property type="entry name" value="PPR"/>
    <property type="match status" value="4"/>
</dbReference>
<name>A0A0E0RFS9_ORYRU</name>
<feature type="repeat" description="PPR" evidence="3">
    <location>
        <begin position="254"/>
        <end position="288"/>
    </location>
</feature>
<dbReference type="Pfam" id="PF13041">
    <property type="entry name" value="PPR_2"/>
    <property type="match status" value="1"/>
</dbReference>
<evidence type="ECO:0000256" key="2">
    <source>
        <dbReference type="ARBA" id="ARBA00022946"/>
    </source>
</evidence>
<organism evidence="5 6">
    <name type="scientific">Oryza rufipogon</name>
    <name type="common">Brownbeard rice</name>
    <name type="synonym">Asian wild rice</name>
    <dbReference type="NCBI Taxonomy" id="4529"/>
    <lineage>
        <taxon>Eukaryota</taxon>
        <taxon>Viridiplantae</taxon>
        <taxon>Streptophyta</taxon>
        <taxon>Embryophyta</taxon>
        <taxon>Tracheophyta</taxon>
        <taxon>Spermatophyta</taxon>
        <taxon>Magnoliopsida</taxon>
        <taxon>Liliopsida</taxon>
        <taxon>Poales</taxon>
        <taxon>Poaceae</taxon>
        <taxon>BOP clade</taxon>
        <taxon>Oryzoideae</taxon>
        <taxon>Oryzeae</taxon>
        <taxon>Oryzinae</taxon>
        <taxon>Oryza</taxon>
    </lineage>
</organism>
<dbReference type="Gene3D" id="6.10.250.620">
    <property type="match status" value="1"/>
</dbReference>
<dbReference type="OMA" id="ASKARWM"/>
<evidence type="ECO:0000256" key="1">
    <source>
        <dbReference type="ARBA" id="ARBA00022737"/>
    </source>
</evidence>
<dbReference type="GO" id="GO:0005739">
    <property type="term" value="C:mitochondrion"/>
    <property type="evidence" value="ECO:0007669"/>
    <property type="project" value="EnsemblPlants"/>
</dbReference>
<dbReference type="HOGENOM" id="CLU_002706_37_2_1"/>
<dbReference type="AlphaFoldDB" id="A0A0E0RFS9"/>
<dbReference type="Pfam" id="PF01535">
    <property type="entry name" value="PPR"/>
    <property type="match status" value="2"/>
</dbReference>
<feature type="domain" description="DYW" evidence="4">
    <location>
        <begin position="497"/>
        <end position="589"/>
    </location>
</feature>
<dbReference type="STRING" id="4529.A0A0E0RFS9"/>
<dbReference type="GO" id="GO:0003723">
    <property type="term" value="F:RNA binding"/>
    <property type="evidence" value="ECO:0007669"/>
    <property type="project" value="InterPro"/>
</dbReference>
<keyword evidence="2" id="KW-0809">Transit peptide</keyword>
<dbReference type="PANTHER" id="PTHR47926">
    <property type="entry name" value="PENTATRICOPEPTIDE REPEAT-CONTAINING PROTEIN"/>
    <property type="match status" value="1"/>
</dbReference>
<dbReference type="PANTHER" id="PTHR47926:SF408">
    <property type="entry name" value="DYW DOMAIN-CONTAINING PROTEIN"/>
    <property type="match status" value="1"/>
</dbReference>
<sequence>MSESAAAAARHLESLLPRLASLRHYLQFHARLLTSGHLGAHPGLRARFLDRLALSPHPAALPHALLLLRSLPTPATNDLNAALRGLAASPHPARSLLLLAGRLLPALLPRPDALSLSFALKASARCSDAHTTVQLHALVLRLGVAADVRLLTTLLDSYAKCGDLASARKVFDEMTVRDVATWNSLLAGLAQGTEPNLALALFHRLANSFQELPSREEPNEVTIVAALSACAQIGLLKDGMYVHEFAKRFGLDRNVRVCNSLIDMYSKCGSLSRALDVFHSIKPEDRTLVSYNAAIQAHSMHGHGGDALRLFDEMPTRIEPDGVTYLAVLCGCNHSGLVDDGLRVFNSMRVAPNMKHYGTIVDLLGRAGRLTEAYDTVISMPFPADIVLWQTLLGAAKMHGVVELAELAANKLAELGSNVDGDYVLLSNVYASKARWMDVGRVRDTMRSNDVRKVPGFSYTEIDGVMHKFINGDKEHPRWQEIYRALEDIVSRISELGYEPETSNVLHDIGEEEKQYALCYHSEKLAIAFGLIATPPGETLRVIKNLRICGDCHVVAKLISKAYGRVIVIRDRARFHRFEDGQCSCRDYWLAVADTFNLVPIEINLTLSSTRGKRYRMWTEKKMLDAQTGMISYKIAAHAADLAKCHPYAQAWDDTLSKARFEFRWLDQFALYLDPVTTMSFHDETLPSEGAKVAHFCSMCGPKSCSMKITEDIRKYADEHGYRIVEEAVIPGMNAMSAEFLAARKTISGEQHGEAGGEIYVQKAIQLANKIILASIYSG</sequence>
<dbReference type="PROSITE" id="PS51375">
    <property type="entry name" value="PPR"/>
    <property type="match status" value="2"/>
</dbReference>
<keyword evidence="6" id="KW-1185">Reference proteome</keyword>
<dbReference type="FunFam" id="1.25.40.10:FF:000277">
    <property type="entry name" value="Pentatricopeptide repeat-containing protein, mitochondrial"/>
    <property type="match status" value="1"/>
</dbReference>
<evidence type="ECO:0000313" key="6">
    <source>
        <dbReference type="Proteomes" id="UP000008022"/>
    </source>
</evidence>
<dbReference type="GO" id="GO:0051536">
    <property type="term" value="F:iron-sulfur cluster binding"/>
    <property type="evidence" value="ECO:0007669"/>
    <property type="project" value="InterPro"/>
</dbReference>
<reference evidence="6" key="1">
    <citation type="submission" date="2013-06" db="EMBL/GenBank/DDBJ databases">
        <authorList>
            <person name="Zhao Q."/>
        </authorList>
    </citation>
    <scope>NUCLEOTIDE SEQUENCE</scope>
    <source>
        <strain evidence="6">cv. W1943</strain>
    </source>
</reference>
<dbReference type="Pfam" id="PF01964">
    <property type="entry name" value="ThiC_Rad_SAM"/>
    <property type="match status" value="1"/>
</dbReference>
<dbReference type="InterPro" id="IPR032867">
    <property type="entry name" value="DYW_dom"/>
</dbReference>
<dbReference type="eggNOG" id="KOG4197">
    <property type="taxonomic scope" value="Eukaryota"/>
</dbReference>
<dbReference type="Gramene" id="ORUFI12G08890.1">
    <property type="protein sequence ID" value="ORUFI12G08890.1"/>
    <property type="gene ID" value="ORUFI12G08890"/>
</dbReference>
<dbReference type="EnsemblPlants" id="ORUFI12G08890.1">
    <property type="protein sequence ID" value="ORUFI12G08890.1"/>
    <property type="gene ID" value="ORUFI12G08890"/>
</dbReference>
<dbReference type="Pfam" id="PF14432">
    <property type="entry name" value="DYW_deaminase"/>
    <property type="match status" value="1"/>
</dbReference>
<proteinExistence type="predicted"/>
<dbReference type="Pfam" id="PF20431">
    <property type="entry name" value="E_motif"/>
    <property type="match status" value="1"/>
</dbReference>
<reference evidence="5" key="2">
    <citation type="submission" date="2015-06" db="UniProtKB">
        <authorList>
            <consortium name="EnsemblPlants"/>
        </authorList>
    </citation>
    <scope>IDENTIFICATION</scope>
</reference>
<protein>
    <recommendedName>
        <fullName evidence="4">DYW domain-containing protein</fullName>
    </recommendedName>
</protein>
<dbReference type="InterPro" id="IPR011990">
    <property type="entry name" value="TPR-like_helical_dom_sf"/>
</dbReference>
<dbReference type="GO" id="GO:0080156">
    <property type="term" value="P:mitochondrial mRNA modification"/>
    <property type="evidence" value="ECO:0007669"/>
    <property type="project" value="EnsemblPlants"/>
</dbReference>
<feature type="repeat" description="PPR" evidence="3">
    <location>
        <begin position="147"/>
        <end position="181"/>
    </location>
</feature>
<dbReference type="InterPro" id="IPR046960">
    <property type="entry name" value="PPR_At4g14850-like_plant"/>
</dbReference>
<keyword evidence="1" id="KW-0677">Repeat</keyword>
<dbReference type="Proteomes" id="UP000008022">
    <property type="component" value="Unassembled WGS sequence"/>
</dbReference>
<evidence type="ECO:0000313" key="5">
    <source>
        <dbReference type="EnsemblPlants" id="ORUFI12G08890.1"/>
    </source>
</evidence>
<dbReference type="InterPro" id="IPR002885">
    <property type="entry name" value="PPR_rpt"/>
</dbReference>
<evidence type="ECO:0000259" key="4">
    <source>
        <dbReference type="Pfam" id="PF14432"/>
    </source>
</evidence>
<dbReference type="Pfam" id="PF12854">
    <property type="entry name" value="PPR_1"/>
    <property type="match status" value="1"/>
</dbReference>
<accession>A0A0E0RFS9</accession>
<dbReference type="FunFam" id="1.25.40.10:FF:001201">
    <property type="entry name" value="Pentatricopeptide repeat-containing protein OGR1, mitochondrial"/>
    <property type="match status" value="1"/>
</dbReference>